<evidence type="ECO:0000313" key="11">
    <source>
        <dbReference type="RefSeq" id="XP_020088653.1"/>
    </source>
</evidence>
<dbReference type="Gene3D" id="1.10.510.10">
    <property type="entry name" value="Transferase(Phosphotransferase) domain 1"/>
    <property type="match status" value="1"/>
</dbReference>
<comment type="catalytic activity">
    <reaction evidence="6">
        <text>L-seryl-[protein] + ATP = O-phospho-L-seryl-[protein] + ADP + H(+)</text>
        <dbReference type="Rhea" id="RHEA:17989"/>
        <dbReference type="Rhea" id="RHEA-COMP:9863"/>
        <dbReference type="Rhea" id="RHEA-COMP:11604"/>
        <dbReference type="ChEBI" id="CHEBI:15378"/>
        <dbReference type="ChEBI" id="CHEBI:29999"/>
        <dbReference type="ChEBI" id="CHEBI:30616"/>
        <dbReference type="ChEBI" id="CHEBI:83421"/>
        <dbReference type="ChEBI" id="CHEBI:456216"/>
        <dbReference type="EC" id="2.7.11.1"/>
    </reaction>
</comment>
<dbReference type="InterPro" id="IPR011009">
    <property type="entry name" value="Kinase-like_dom_sf"/>
</dbReference>
<evidence type="ECO:0000256" key="4">
    <source>
        <dbReference type="ARBA" id="ARBA00022840"/>
    </source>
</evidence>
<dbReference type="CDD" id="cd13999">
    <property type="entry name" value="STKc_MAP3K-like"/>
    <property type="match status" value="1"/>
</dbReference>
<dbReference type="InterPro" id="IPR045865">
    <property type="entry name" value="ACT-like_dom_sf"/>
</dbReference>
<dbReference type="SUPFAM" id="SSF56112">
    <property type="entry name" value="Protein kinase-like (PK-like)"/>
    <property type="match status" value="1"/>
</dbReference>
<name>A0A6P5F5A2_ANACO</name>
<keyword evidence="1" id="KW-0808">Transferase</keyword>
<reference evidence="11" key="2">
    <citation type="submission" date="2025-08" db="UniProtKB">
        <authorList>
            <consortium name="RefSeq"/>
        </authorList>
    </citation>
    <scope>IDENTIFICATION</scope>
    <source>
        <tissue evidence="11">Leaf</tissue>
    </source>
</reference>
<dbReference type="PANTHER" id="PTHR44329:SF41">
    <property type="entry name" value="OS12G0163800 PROTEIN"/>
    <property type="match status" value="1"/>
</dbReference>
<gene>
    <name evidence="11" type="primary">LOC109710469</name>
</gene>
<dbReference type="RefSeq" id="XP_020088653.1">
    <property type="nucleotide sequence ID" value="XM_020233064.1"/>
</dbReference>
<dbReference type="GO" id="GO:0005524">
    <property type="term" value="F:ATP binding"/>
    <property type="evidence" value="ECO:0007669"/>
    <property type="project" value="UniProtKB-KW"/>
</dbReference>
<dbReference type="InterPro" id="IPR008271">
    <property type="entry name" value="Ser/Thr_kinase_AS"/>
</dbReference>
<feature type="region of interest" description="Disordered" evidence="7">
    <location>
        <begin position="113"/>
        <end position="133"/>
    </location>
</feature>
<comment type="catalytic activity">
    <reaction evidence="5">
        <text>L-threonyl-[protein] + ATP = O-phospho-L-threonyl-[protein] + ADP + H(+)</text>
        <dbReference type="Rhea" id="RHEA:46608"/>
        <dbReference type="Rhea" id="RHEA-COMP:11060"/>
        <dbReference type="Rhea" id="RHEA-COMP:11605"/>
        <dbReference type="ChEBI" id="CHEBI:15378"/>
        <dbReference type="ChEBI" id="CHEBI:30013"/>
        <dbReference type="ChEBI" id="CHEBI:30616"/>
        <dbReference type="ChEBI" id="CHEBI:61977"/>
        <dbReference type="ChEBI" id="CHEBI:456216"/>
        <dbReference type="EC" id="2.7.11.1"/>
    </reaction>
</comment>
<keyword evidence="3" id="KW-0418">Kinase</keyword>
<dbReference type="InterPro" id="IPR051681">
    <property type="entry name" value="Ser/Thr_Kinases-Pseudokinases"/>
</dbReference>
<dbReference type="OrthoDB" id="4062651at2759"/>
<sequence length="589" mass="66627">MAELEEGTGESSSPPRGFRGGVHVLCDIRNQIYARLVESGCEEAVADPDRFRKQLEAHFDRFPESYSLDVHAARAEDVLLHQKILAESEDPKNRPVFHVRFLKNDDMQPSPYIGSSSEGCHSNGNKGDLPPNRRIEFEPCSRLEDLNLNMRKISKDIEDRSDPSEALSTRNDIRHVPIHEITFSSIDKPKVLCQLSAVLSDVGLNIREAHVFSTLDGYCLDVFVVDGWFTEGTDDLLKELREAATRNNVCYFLHLNSVLLSGSLHSSASGRILELHQRVADTDIDTKFLKMGEKIAVGSCGDLFRGTYLGLDVAIKVLRSERLSEALQVEFDQEVMILRKVDHINVVRFYGACTKPPDLCIITAILVNKVSFSLTGCPISLIQSTDSEYMHGGNLYDYLHKQERVLELSVLLKIAIDVCKGMDYLHKNNIIHRDLKTANLLIDRNQVVKVADFGVARFQSQKGIMTAETGTYRWMAPEVINHKHYDFKADVFSFAIVLWELATSKVPYENLTPLQAALGVRLGMRPELPNDRHPRLLDLMQRCWQENPDIRSSFPEILIELEELLQQVQANGEANQQSKTKIQKKSQNK</sequence>
<evidence type="ECO:0000256" key="7">
    <source>
        <dbReference type="SAM" id="MobiDB-lite"/>
    </source>
</evidence>
<evidence type="ECO:0000256" key="1">
    <source>
        <dbReference type="ARBA" id="ARBA00022679"/>
    </source>
</evidence>
<dbReference type="Proteomes" id="UP000515123">
    <property type="component" value="Linkage group 5"/>
</dbReference>
<keyword evidence="10" id="KW-1185">Reference proteome</keyword>
<dbReference type="PROSITE" id="PS50011">
    <property type="entry name" value="PROTEIN_KINASE_DOM"/>
    <property type="match status" value="1"/>
</dbReference>
<feature type="domain" description="ACT" evidence="9">
    <location>
        <begin position="180"/>
        <end position="260"/>
    </location>
</feature>
<evidence type="ECO:0000256" key="2">
    <source>
        <dbReference type="ARBA" id="ARBA00022741"/>
    </source>
</evidence>
<dbReference type="FunFam" id="3.30.200.20:FF:000034">
    <property type="entry name" value="Kinase suppressor of Ras 1"/>
    <property type="match status" value="1"/>
</dbReference>
<dbReference type="PROSITE" id="PS51671">
    <property type="entry name" value="ACT"/>
    <property type="match status" value="1"/>
</dbReference>
<organism evidence="10 11">
    <name type="scientific">Ananas comosus</name>
    <name type="common">Pineapple</name>
    <name type="synonym">Ananas ananas</name>
    <dbReference type="NCBI Taxonomy" id="4615"/>
    <lineage>
        <taxon>Eukaryota</taxon>
        <taxon>Viridiplantae</taxon>
        <taxon>Streptophyta</taxon>
        <taxon>Embryophyta</taxon>
        <taxon>Tracheophyta</taxon>
        <taxon>Spermatophyta</taxon>
        <taxon>Magnoliopsida</taxon>
        <taxon>Liliopsida</taxon>
        <taxon>Poales</taxon>
        <taxon>Bromeliaceae</taxon>
        <taxon>Bromelioideae</taxon>
        <taxon>Ananas</taxon>
    </lineage>
</organism>
<dbReference type="InterPro" id="IPR001245">
    <property type="entry name" value="Ser-Thr/Tyr_kinase_cat_dom"/>
</dbReference>
<proteinExistence type="predicted"/>
<dbReference type="Gene3D" id="3.30.200.20">
    <property type="entry name" value="Phosphorylase Kinase, domain 1"/>
    <property type="match status" value="1"/>
</dbReference>
<keyword evidence="4" id="KW-0067">ATP-binding</keyword>
<reference evidence="10" key="1">
    <citation type="journal article" date="2015" name="Nat. Genet.">
        <title>The pineapple genome and the evolution of CAM photosynthesis.</title>
        <authorList>
            <person name="Ming R."/>
            <person name="VanBuren R."/>
            <person name="Wai C.M."/>
            <person name="Tang H."/>
            <person name="Schatz M.C."/>
            <person name="Bowers J.E."/>
            <person name="Lyons E."/>
            <person name="Wang M.L."/>
            <person name="Chen J."/>
            <person name="Biggers E."/>
            <person name="Zhang J."/>
            <person name="Huang L."/>
            <person name="Zhang L."/>
            <person name="Miao W."/>
            <person name="Zhang J."/>
            <person name="Ye Z."/>
            <person name="Miao C."/>
            <person name="Lin Z."/>
            <person name="Wang H."/>
            <person name="Zhou H."/>
            <person name="Yim W.C."/>
            <person name="Priest H.D."/>
            <person name="Zheng C."/>
            <person name="Woodhouse M."/>
            <person name="Edger P.P."/>
            <person name="Guyot R."/>
            <person name="Guo H.B."/>
            <person name="Guo H."/>
            <person name="Zheng G."/>
            <person name="Singh R."/>
            <person name="Sharma A."/>
            <person name="Min X."/>
            <person name="Zheng Y."/>
            <person name="Lee H."/>
            <person name="Gurtowski J."/>
            <person name="Sedlazeck F.J."/>
            <person name="Harkess A."/>
            <person name="McKain M.R."/>
            <person name="Liao Z."/>
            <person name="Fang J."/>
            <person name="Liu J."/>
            <person name="Zhang X."/>
            <person name="Zhang Q."/>
            <person name="Hu W."/>
            <person name="Qin Y."/>
            <person name="Wang K."/>
            <person name="Chen L.Y."/>
            <person name="Shirley N."/>
            <person name="Lin Y.R."/>
            <person name="Liu L.Y."/>
            <person name="Hernandez A.G."/>
            <person name="Wright C.L."/>
            <person name="Bulone V."/>
            <person name="Tuskan G.A."/>
            <person name="Heath K."/>
            <person name="Zee F."/>
            <person name="Moore P.H."/>
            <person name="Sunkar R."/>
            <person name="Leebens-Mack J.H."/>
            <person name="Mockler T."/>
            <person name="Bennetzen J.L."/>
            <person name="Freeling M."/>
            <person name="Sankoff D."/>
            <person name="Paterson A.H."/>
            <person name="Zhu X."/>
            <person name="Yang X."/>
            <person name="Smith J.A."/>
            <person name="Cushman J.C."/>
            <person name="Paull R.E."/>
            <person name="Yu Q."/>
        </authorList>
    </citation>
    <scope>NUCLEOTIDE SEQUENCE [LARGE SCALE GENOMIC DNA]</scope>
    <source>
        <strain evidence="10">cv. F153</strain>
    </source>
</reference>
<feature type="compositionally biased region" description="Polar residues" evidence="7">
    <location>
        <begin position="113"/>
        <end position="125"/>
    </location>
</feature>
<evidence type="ECO:0000259" key="8">
    <source>
        <dbReference type="PROSITE" id="PS50011"/>
    </source>
</evidence>
<dbReference type="PROSITE" id="PS00108">
    <property type="entry name" value="PROTEIN_KINASE_ST"/>
    <property type="match status" value="1"/>
</dbReference>
<evidence type="ECO:0000256" key="3">
    <source>
        <dbReference type="ARBA" id="ARBA00022777"/>
    </source>
</evidence>
<evidence type="ECO:0000313" key="10">
    <source>
        <dbReference type="Proteomes" id="UP000515123"/>
    </source>
</evidence>
<feature type="domain" description="Protein kinase" evidence="8">
    <location>
        <begin position="289"/>
        <end position="565"/>
    </location>
</feature>
<evidence type="ECO:0000259" key="9">
    <source>
        <dbReference type="PROSITE" id="PS51671"/>
    </source>
</evidence>
<dbReference type="AlphaFoldDB" id="A0A6P5F5A2"/>
<dbReference type="PRINTS" id="PR00109">
    <property type="entry name" value="TYRKINASE"/>
</dbReference>
<dbReference type="PANTHER" id="PTHR44329">
    <property type="entry name" value="SERINE/THREONINE-PROTEIN KINASE TNNI3K-RELATED"/>
    <property type="match status" value="1"/>
</dbReference>
<dbReference type="SUPFAM" id="SSF55021">
    <property type="entry name" value="ACT-like"/>
    <property type="match status" value="1"/>
</dbReference>
<dbReference type="InterPro" id="IPR002912">
    <property type="entry name" value="ACT_dom"/>
</dbReference>
<keyword evidence="2" id="KW-0547">Nucleotide-binding</keyword>
<accession>A0A6P5F5A2</accession>
<dbReference type="SMART" id="SM00220">
    <property type="entry name" value="S_TKc"/>
    <property type="match status" value="1"/>
</dbReference>
<dbReference type="GO" id="GO:0004674">
    <property type="term" value="F:protein serine/threonine kinase activity"/>
    <property type="evidence" value="ECO:0007669"/>
    <property type="project" value="UniProtKB-EC"/>
</dbReference>
<dbReference type="InterPro" id="IPR000719">
    <property type="entry name" value="Prot_kinase_dom"/>
</dbReference>
<protein>
    <submittedName>
        <fullName evidence="11">Serine/threonine-protein kinase STY8-like isoform X1</fullName>
    </submittedName>
</protein>
<dbReference type="Pfam" id="PF07714">
    <property type="entry name" value="PK_Tyr_Ser-Thr"/>
    <property type="match status" value="2"/>
</dbReference>
<evidence type="ECO:0000256" key="6">
    <source>
        <dbReference type="ARBA" id="ARBA00048679"/>
    </source>
</evidence>
<dbReference type="GeneID" id="109710469"/>
<evidence type="ECO:0000256" key="5">
    <source>
        <dbReference type="ARBA" id="ARBA00047899"/>
    </source>
</evidence>